<dbReference type="InterPro" id="IPR024775">
    <property type="entry name" value="DinB-like"/>
</dbReference>
<evidence type="ECO:0000313" key="4">
    <source>
        <dbReference type="Proteomes" id="UP000006056"/>
    </source>
</evidence>
<name>I3ZMB4_TERRK</name>
<dbReference type="EMBL" id="CP003379">
    <property type="protein sequence ID" value="AFL90382.1"/>
    <property type="molecule type" value="Genomic_DNA"/>
</dbReference>
<dbReference type="HOGENOM" id="CLU_104989_1_0_0"/>
<dbReference type="Pfam" id="PF12867">
    <property type="entry name" value="DinB_2"/>
    <property type="match status" value="1"/>
</dbReference>
<feature type="coiled-coil region" evidence="1">
    <location>
        <begin position="1"/>
        <end position="28"/>
    </location>
</feature>
<evidence type="ECO:0000259" key="2">
    <source>
        <dbReference type="Pfam" id="PF12867"/>
    </source>
</evidence>
<dbReference type="KEGG" id="trs:Terro_4177"/>
<dbReference type="eggNOG" id="ENOG5030MXU">
    <property type="taxonomic scope" value="Bacteria"/>
</dbReference>
<dbReference type="RefSeq" id="WP_014787642.1">
    <property type="nucleotide sequence ID" value="NC_018014.1"/>
</dbReference>
<organism evidence="3 4">
    <name type="scientific">Terriglobus roseus (strain DSM 18391 / NRRL B-41598 / KBS 63)</name>
    <dbReference type="NCBI Taxonomy" id="926566"/>
    <lineage>
        <taxon>Bacteria</taxon>
        <taxon>Pseudomonadati</taxon>
        <taxon>Acidobacteriota</taxon>
        <taxon>Terriglobia</taxon>
        <taxon>Terriglobales</taxon>
        <taxon>Acidobacteriaceae</taxon>
        <taxon>Terriglobus</taxon>
    </lineage>
</organism>
<evidence type="ECO:0000256" key="1">
    <source>
        <dbReference type="SAM" id="Coils"/>
    </source>
</evidence>
<dbReference type="AlphaFoldDB" id="I3ZMB4"/>
<dbReference type="InterPro" id="IPR034660">
    <property type="entry name" value="DinB/YfiT-like"/>
</dbReference>
<accession>I3ZMB4</accession>
<dbReference type="Proteomes" id="UP000006056">
    <property type="component" value="Chromosome"/>
</dbReference>
<gene>
    <name evidence="3" type="ordered locus">Terro_4177</name>
</gene>
<dbReference type="STRING" id="926566.Terro_4177"/>
<dbReference type="SUPFAM" id="SSF109854">
    <property type="entry name" value="DinB/YfiT-like putative metalloenzymes"/>
    <property type="match status" value="1"/>
</dbReference>
<protein>
    <recommendedName>
        <fullName evidence="2">DinB-like domain-containing protein</fullName>
    </recommendedName>
</protein>
<keyword evidence="4" id="KW-1185">Reference proteome</keyword>
<feature type="domain" description="DinB-like" evidence="2">
    <location>
        <begin position="14"/>
        <end position="179"/>
    </location>
</feature>
<dbReference type="OrthoDB" id="116290at2"/>
<reference evidence="3 4" key="1">
    <citation type="submission" date="2012-06" db="EMBL/GenBank/DDBJ databases">
        <title>Complete genome of Terriglobus roseus DSM 18391.</title>
        <authorList>
            <consortium name="US DOE Joint Genome Institute (JGI-PGF)"/>
            <person name="Lucas S."/>
            <person name="Copeland A."/>
            <person name="Lapidus A."/>
            <person name="Glavina del Rio T."/>
            <person name="Dalin E."/>
            <person name="Tice H."/>
            <person name="Bruce D."/>
            <person name="Goodwin L."/>
            <person name="Pitluck S."/>
            <person name="Peters L."/>
            <person name="Mikhailova N."/>
            <person name="Munk A.C.C."/>
            <person name="Kyrpides N."/>
            <person name="Mavromatis K."/>
            <person name="Ivanova N."/>
            <person name="Brettin T."/>
            <person name="Detter J.C."/>
            <person name="Han C."/>
            <person name="Larimer F."/>
            <person name="Land M."/>
            <person name="Hauser L."/>
            <person name="Markowitz V."/>
            <person name="Cheng J.-F."/>
            <person name="Hugenholtz P."/>
            <person name="Woyke T."/>
            <person name="Wu D."/>
            <person name="Brambilla E."/>
            <person name="Klenk H.-P."/>
            <person name="Eisen J.A."/>
        </authorList>
    </citation>
    <scope>NUCLEOTIDE SEQUENCE [LARGE SCALE GENOMIC DNA]</scope>
    <source>
        <strain evidence="4">DSM 18391 / NRRL B-41598 / KBS 63</strain>
    </source>
</reference>
<sequence>MSELFAEIADLHDQLDAAERDALLLVEDLPEAQGCWRPGPDSWSVAQCLDHIAVTNQVYLGAMKEAAMRAREAGRFRQRPALPGRVGRWFAANLEPPVKAFFKVKAPRNIKPGNSPSLMDALATFLKSQDEVRAYLRANSDLDLADIRFANPLLRGIRFSLATGLHVITAHERRHLWQAWGVRRAASLSGHAPASLA</sequence>
<evidence type="ECO:0000313" key="3">
    <source>
        <dbReference type="EMBL" id="AFL90382.1"/>
    </source>
</evidence>
<proteinExistence type="predicted"/>
<dbReference type="Gene3D" id="1.20.120.450">
    <property type="entry name" value="dinb family like domain"/>
    <property type="match status" value="1"/>
</dbReference>
<keyword evidence="1" id="KW-0175">Coiled coil</keyword>